<organism evidence="2 3">
    <name type="scientific">Pleurostoma richardsiae</name>
    <dbReference type="NCBI Taxonomy" id="41990"/>
    <lineage>
        <taxon>Eukaryota</taxon>
        <taxon>Fungi</taxon>
        <taxon>Dikarya</taxon>
        <taxon>Ascomycota</taxon>
        <taxon>Pezizomycotina</taxon>
        <taxon>Sordariomycetes</taxon>
        <taxon>Sordariomycetidae</taxon>
        <taxon>Calosphaeriales</taxon>
        <taxon>Pleurostomataceae</taxon>
        <taxon>Pleurostoma</taxon>
    </lineage>
</organism>
<dbReference type="EMBL" id="JANBVO010000039">
    <property type="protein sequence ID" value="KAJ9136541.1"/>
    <property type="molecule type" value="Genomic_DNA"/>
</dbReference>
<dbReference type="AlphaFoldDB" id="A0AA38RM54"/>
<evidence type="ECO:0000256" key="1">
    <source>
        <dbReference type="SAM" id="MobiDB-lite"/>
    </source>
</evidence>
<evidence type="ECO:0000313" key="3">
    <source>
        <dbReference type="Proteomes" id="UP001174694"/>
    </source>
</evidence>
<protein>
    <submittedName>
        <fullName evidence="2">Uncharacterized protein</fullName>
    </submittedName>
</protein>
<keyword evidence="3" id="KW-1185">Reference proteome</keyword>
<accession>A0AA38RM54</accession>
<sequence length="126" mass="14213">MPDSKIAPEEAAVALVPKRNPSTKRSRDDDEPPRGGRKKKRKGSVDRRPQSLEKARRTLRDARDQLAIEANVYERLIEALDDQLAAYDDRAERSRRVARELIGVMTNALLQHLTAHHQQVMAPAGV</sequence>
<feature type="region of interest" description="Disordered" evidence="1">
    <location>
        <begin position="1"/>
        <end position="63"/>
    </location>
</feature>
<reference evidence="2" key="1">
    <citation type="submission" date="2022-07" db="EMBL/GenBank/DDBJ databases">
        <title>Fungi with potential for degradation of polypropylene.</title>
        <authorList>
            <person name="Gostincar C."/>
        </authorList>
    </citation>
    <scope>NUCLEOTIDE SEQUENCE</scope>
    <source>
        <strain evidence="2">EXF-13308</strain>
    </source>
</reference>
<proteinExistence type="predicted"/>
<evidence type="ECO:0000313" key="2">
    <source>
        <dbReference type="EMBL" id="KAJ9136541.1"/>
    </source>
</evidence>
<name>A0AA38RM54_9PEZI</name>
<feature type="compositionally biased region" description="Basic and acidic residues" evidence="1">
    <location>
        <begin position="25"/>
        <end position="34"/>
    </location>
</feature>
<dbReference type="Proteomes" id="UP001174694">
    <property type="component" value="Unassembled WGS sequence"/>
</dbReference>
<feature type="compositionally biased region" description="Basic and acidic residues" evidence="1">
    <location>
        <begin position="43"/>
        <end position="63"/>
    </location>
</feature>
<comment type="caution">
    <text evidence="2">The sequence shown here is derived from an EMBL/GenBank/DDBJ whole genome shotgun (WGS) entry which is preliminary data.</text>
</comment>
<gene>
    <name evidence="2" type="ORF">NKR23_g9770</name>
</gene>